<comment type="subcellular location">
    <subcellularLocation>
        <location evidence="1">Membrane</location>
        <topology evidence="1">Multi-pass membrane protein</topology>
    </subcellularLocation>
</comment>
<name>A0A087EI86_9BIFI</name>
<dbReference type="Gene3D" id="1.20.120.1760">
    <property type="match status" value="1"/>
</dbReference>
<dbReference type="InterPro" id="IPR048254">
    <property type="entry name" value="CDP_ALCOHOL_P_TRANSF_CS"/>
</dbReference>
<dbReference type="NCBIfam" id="TIGR00560">
    <property type="entry name" value="pgsA"/>
    <property type="match status" value="1"/>
</dbReference>
<keyword evidence="8 14" id="KW-0472">Membrane</keyword>
<dbReference type="eggNOG" id="COG0558">
    <property type="taxonomic scope" value="Bacteria"/>
</dbReference>
<dbReference type="GO" id="GO:0046474">
    <property type="term" value="P:glycerophospholipid biosynthetic process"/>
    <property type="evidence" value="ECO:0007669"/>
    <property type="project" value="TreeGrafter"/>
</dbReference>
<evidence type="ECO:0000256" key="1">
    <source>
        <dbReference type="ARBA" id="ARBA00004141"/>
    </source>
</evidence>
<keyword evidence="9" id="KW-0594">Phospholipid biosynthesis</keyword>
<feature type="region of interest" description="Disordered" evidence="13">
    <location>
        <begin position="262"/>
        <end position="330"/>
    </location>
</feature>
<accession>A0A087EI86</accession>
<evidence type="ECO:0000256" key="7">
    <source>
        <dbReference type="ARBA" id="ARBA00023098"/>
    </source>
</evidence>
<keyword evidence="7" id="KW-0443">Lipid metabolism</keyword>
<keyword evidence="10" id="KW-1208">Phospholipid metabolism</keyword>
<feature type="transmembrane region" description="Helical" evidence="14">
    <location>
        <begin position="20"/>
        <end position="43"/>
    </location>
</feature>
<evidence type="ECO:0000256" key="3">
    <source>
        <dbReference type="ARBA" id="ARBA00022516"/>
    </source>
</evidence>
<evidence type="ECO:0000256" key="12">
    <source>
        <dbReference type="RuleBase" id="RU003750"/>
    </source>
</evidence>
<sequence>MQNEQKSSSLLDGWNSAPNLVTYARIVLMVVFVVLYAMGGAWGGNNINLRWAAAVLFIIAASADKLDGWMARKYNQVTELGKLMDPIADKLLICSTLIVASIFSELSWWVTALFLIREIGITVMRFFVIDKGGNVIAASKTGKYKTLTQSVGLAMLLLPVWALDIWGIDDAAAPSTQDSWGLVTYFTIAYALIYIALVLCLYSGFLYVTTAMASGAFGKKGTAEENSVKEAVELKHDENVAEGEQFFVEPQPVDELDVESHAEEDLGAESTGDDESPSEVVDSEQMGDIPESLDAANIGDNADDEEPEDLFALGRRKAAENAESHESANN</sequence>
<comment type="similarity">
    <text evidence="2 12">Belongs to the CDP-alcohol phosphatidyltransferase class-I family.</text>
</comment>
<dbReference type="InterPro" id="IPR050324">
    <property type="entry name" value="CDP-alcohol_PTase-I"/>
</dbReference>
<dbReference type="EMBL" id="JGZU01000004">
    <property type="protein sequence ID" value="KFJ07487.1"/>
    <property type="molecule type" value="Genomic_DNA"/>
</dbReference>
<evidence type="ECO:0000313" key="15">
    <source>
        <dbReference type="EMBL" id="KFJ07487.1"/>
    </source>
</evidence>
<gene>
    <name evidence="15" type="ORF">BITS_0738</name>
</gene>
<dbReference type="EC" id="2.7.8.5" evidence="11"/>
<evidence type="ECO:0000256" key="10">
    <source>
        <dbReference type="ARBA" id="ARBA00023264"/>
    </source>
</evidence>
<proteinExistence type="inferred from homology"/>
<dbReference type="UniPathway" id="UPA00085"/>
<evidence type="ECO:0000256" key="8">
    <source>
        <dbReference type="ARBA" id="ARBA00023136"/>
    </source>
</evidence>
<dbReference type="AlphaFoldDB" id="A0A087EI86"/>
<evidence type="ECO:0000256" key="4">
    <source>
        <dbReference type="ARBA" id="ARBA00022679"/>
    </source>
</evidence>
<dbReference type="PROSITE" id="PS00379">
    <property type="entry name" value="CDP_ALCOHOL_P_TRANSF"/>
    <property type="match status" value="1"/>
</dbReference>
<dbReference type="PANTHER" id="PTHR14269:SF52">
    <property type="entry name" value="PHOSPHATIDYLGLYCEROPHOSPHATE SYNTHASE-RELATED"/>
    <property type="match status" value="1"/>
</dbReference>
<feature type="compositionally biased region" description="Basic and acidic residues" evidence="13">
    <location>
        <begin position="317"/>
        <end position="330"/>
    </location>
</feature>
<keyword evidence="5 14" id="KW-0812">Transmembrane</keyword>
<evidence type="ECO:0000313" key="16">
    <source>
        <dbReference type="Proteomes" id="UP000029080"/>
    </source>
</evidence>
<keyword evidence="3" id="KW-0444">Lipid biosynthesis</keyword>
<evidence type="ECO:0000256" key="2">
    <source>
        <dbReference type="ARBA" id="ARBA00010441"/>
    </source>
</evidence>
<dbReference type="Proteomes" id="UP000029080">
    <property type="component" value="Unassembled WGS sequence"/>
</dbReference>
<keyword evidence="4 12" id="KW-0808">Transferase</keyword>
<feature type="compositionally biased region" description="Acidic residues" evidence="13">
    <location>
        <begin position="265"/>
        <end position="277"/>
    </location>
</feature>
<dbReference type="InterPro" id="IPR000462">
    <property type="entry name" value="CDP-OH_P_trans"/>
</dbReference>
<dbReference type="InterPro" id="IPR004570">
    <property type="entry name" value="Phosphatidylglycerol_P_synth"/>
</dbReference>
<dbReference type="STRING" id="356829.BITS_0738"/>
<dbReference type="PANTHER" id="PTHR14269">
    <property type="entry name" value="CDP-DIACYLGLYCEROL--GLYCEROL-3-PHOSPHATE 3-PHOSPHATIDYLTRANSFERASE-RELATED"/>
    <property type="match status" value="1"/>
</dbReference>
<dbReference type="GO" id="GO:0008444">
    <property type="term" value="F:CDP-diacylglycerol-glycerol-3-phosphate 3-phosphatidyltransferase activity"/>
    <property type="evidence" value="ECO:0007669"/>
    <property type="project" value="UniProtKB-UniRule"/>
</dbReference>
<keyword evidence="16" id="KW-1185">Reference proteome</keyword>
<organism evidence="15 16">
    <name type="scientific">Bifidobacterium tsurumiense</name>
    <dbReference type="NCBI Taxonomy" id="356829"/>
    <lineage>
        <taxon>Bacteria</taxon>
        <taxon>Bacillati</taxon>
        <taxon>Actinomycetota</taxon>
        <taxon>Actinomycetes</taxon>
        <taxon>Bifidobacteriales</taxon>
        <taxon>Bifidobacteriaceae</taxon>
        <taxon>Bifidobacterium</taxon>
    </lineage>
</organism>
<dbReference type="InterPro" id="IPR043130">
    <property type="entry name" value="CDP-OH_PTrfase_TM_dom"/>
</dbReference>
<reference evidence="15 16" key="1">
    <citation type="submission" date="2014-03" db="EMBL/GenBank/DDBJ databases">
        <title>Genomics of Bifidobacteria.</title>
        <authorList>
            <person name="Ventura M."/>
            <person name="Milani C."/>
            <person name="Lugli G.A."/>
        </authorList>
    </citation>
    <scope>NUCLEOTIDE SEQUENCE [LARGE SCALE GENOMIC DNA]</scope>
    <source>
        <strain evidence="15 16">JCM 13495</strain>
    </source>
</reference>
<evidence type="ECO:0000256" key="5">
    <source>
        <dbReference type="ARBA" id="ARBA00022692"/>
    </source>
</evidence>
<evidence type="ECO:0000256" key="6">
    <source>
        <dbReference type="ARBA" id="ARBA00022989"/>
    </source>
</evidence>
<evidence type="ECO:0000256" key="13">
    <source>
        <dbReference type="SAM" id="MobiDB-lite"/>
    </source>
</evidence>
<protein>
    <recommendedName>
        <fullName evidence="11">CDP-diacylglycerol--glycerol-3-phosphate 3-phosphatidyltransferase</fullName>
        <ecNumber evidence="11">2.7.8.5</ecNumber>
    </recommendedName>
</protein>
<feature type="transmembrane region" description="Helical" evidence="14">
    <location>
        <begin position="109"/>
        <end position="129"/>
    </location>
</feature>
<feature type="transmembrane region" description="Helical" evidence="14">
    <location>
        <begin position="150"/>
        <end position="168"/>
    </location>
</feature>
<dbReference type="Pfam" id="PF01066">
    <property type="entry name" value="CDP-OH_P_transf"/>
    <property type="match status" value="1"/>
</dbReference>
<evidence type="ECO:0000256" key="9">
    <source>
        <dbReference type="ARBA" id="ARBA00023209"/>
    </source>
</evidence>
<dbReference type="GO" id="GO:0016020">
    <property type="term" value="C:membrane"/>
    <property type="evidence" value="ECO:0007669"/>
    <property type="project" value="UniProtKB-SubCell"/>
</dbReference>
<evidence type="ECO:0000256" key="11">
    <source>
        <dbReference type="NCBIfam" id="TIGR00560"/>
    </source>
</evidence>
<keyword evidence="6 14" id="KW-1133">Transmembrane helix</keyword>
<feature type="transmembrane region" description="Helical" evidence="14">
    <location>
        <begin position="188"/>
        <end position="210"/>
    </location>
</feature>
<comment type="caution">
    <text evidence="15">The sequence shown here is derived from an EMBL/GenBank/DDBJ whole genome shotgun (WGS) entry which is preliminary data.</text>
</comment>
<evidence type="ECO:0000256" key="14">
    <source>
        <dbReference type="SAM" id="Phobius"/>
    </source>
</evidence>